<comment type="catalytic activity">
    <reaction evidence="7 8">
        <text>cytidine(34) in tRNA(Ile2) + L-lysine + ATP = lysidine(34) in tRNA(Ile2) + AMP + diphosphate + H(+)</text>
        <dbReference type="Rhea" id="RHEA:43744"/>
        <dbReference type="Rhea" id="RHEA-COMP:10625"/>
        <dbReference type="Rhea" id="RHEA-COMP:10670"/>
        <dbReference type="ChEBI" id="CHEBI:15378"/>
        <dbReference type="ChEBI" id="CHEBI:30616"/>
        <dbReference type="ChEBI" id="CHEBI:32551"/>
        <dbReference type="ChEBI" id="CHEBI:33019"/>
        <dbReference type="ChEBI" id="CHEBI:82748"/>
        <dbReference type="ChEBI" id="CHEBI:83665"/>
        <dbReference type="ChEBI" id="CHEBI:456215"/>
        <dbReference type="EC" id="6.3.4.19"/>
    </reaction>
</comment>
<dbReference type="PANTHER" id="PTHR43033:SF1">
    <property type="entry name" value="TRNA(ILE)-LYSIDINE SYNTHASE-RELATED"/>
    <property type="match status" value="1"/>
</dbReference>
<comment type="domain">
    <text evidence="8">The N-terminal region contains the highly conserved SGGXDS motif, predicted to be a P-loop motif involved in ATP binding.</text>
</comment>
<evidence type="ECO:0000256" key="2">
    <source>
        <dbReference type="ARBA" id="ARBA00022490"/>
    </source>
</evidence>
<keyword evidence="3 8" id="KW-0436">Ligase</keyword>
<evidence type="ECO:0000256" key="7">
    <source>
        <dbReference type="ARBA" id="ARBA00048539"/>
    </source>
</evidence>
<dbReference type="PATRIC" id="fig|167964.4.peg.1337"/>
<accession>A0A101FWS5</accession>
<dbReference type="InterPro" id="IPR012796">
    <property type="entry name" value="Lysidine-tRNA-synth_C"/>
</dbReference>
<feature type="binding site" evidence="8">
    <location>
        <begin position="27"/>
        <end position="32"/>
    </location>
    <ligand>
        <name>ATP</name>
        <dbReference type="ChEBI" id="CHEBI:30616"/>
    </ligand>
</feature>
<comment type="caution">
    <text evidence="10">The sequence shown here is derived from an EMBL/GenBank/DDBJ whole genome shotgun (WGS) entry which is preliminary data.</text>
</comment>
<keyword evidence="4 8" id="KW-0819">tRNA processing</keyword>
<sequence length="480" mass="54708">MFLDDLKYAAVEKCGLKPDRPILVGVSGGTDSLALMFGLEILGFHLKIAHLDHSLRTASREDADYIENLAVSRGLAFVRKRVDVGMAAEAQGQSIEEAARHVRYKFLFEEARKIGAQAVAVGHHADDQVETVLMHFLRGSALPGLTGMAYKNIIPLWDSSIPLVRPLLGIWRIEIEAFLEELGVEARIDHTNQDVNYFRNKLRHELIPELENYNPQIRELIWRMSDVLREEDRFLDEQSQTAWNDCLVKQNQDRIILDLAGLTRLPTALQRRLLRFTVSLLRPDLRDVGYDAIERGLAFANDPKQNGEIDFVARLNLAKIEDTLVIKTWGSDLPDWDLPLLRRADSVLTLNLQRAAPLRHGWSLQARLITEIKPGDLEKASTLDSNEAWLDFDLLEMPLMVRGRQPGDRWQPLGMPGHTQKLKDFFINEKIPEHVRDLWPLVYSGDEIAWVAGLRPSEAFKITSNTQKILHLKLVRKIAQ</sequence>
<dbReference type="SMART" id="SM00977">
    <property type="entry name" value="TilS_C"/>
    <property type="match status" value="1"/>
</dbReference>
<dbReference type="InterPro" id="IPR014729">
    <property type="entry name" value="Rossmann-like_a/b/a_fold"/>
</dbReference>
<dbReference type="EMBL" id="LGFU01000119">
    <property type="protein sequence ID" value="KUK45901.1"/>
    <property type="molecule type" value="Genomic_DNA"/>
</dbReference>
<dbReference type="Pfam" id="PF01171">
    <property type="entry name" value="ATP_bind_3"/>
    <property type="match status" value="1"/>
</dbReference>
<comment type="subcellular location">
    <subcellularLocation>
        <location evidence="1 8">Cytoplasm</location>
    </subcellularLocation>
</comment>
<dbReference type="SUPFAM" id="SSF52402">
    <property type="entry name" value="Adenine nucleotide alpha hydrolases-like"/>
    <property type="match status" value="1"/>
</dbReference>
<dbReference type="GO" id="GO:0005524">
    <property type="term" value="F:ATP binding"/>
    <property type="evidence" value="ECO:0007669"/>
    <property type="project" value="UniProtKB-UniRule"/>
</dbReference>
<dbReference type="HAMAP" id="MF_01161">
    <property type="entry name" value="tRNA_Ile_lys_synt"/>
    <property type="match status" value="1"/>
</dbReference>
<dbReference type="GO" id="GO:0006400">
    <property type="term" value="P:tRNA modification"/>
    <property type="evidence" value="ECO:0007669"/>
    <property type="project" value="UniProtKB-UniRule"/>
</dbReference>
<dbReference type="Gene3D" id="1.20.59.20">
    <property type="match status" value="1"/>
</dbReference>
<dbReference type="SUPFAM" id="SSF56037">
    <property type="entry name" value="PheT/TilS domain"/>
    <property type="match status" value="1"/>
</dbReference>
<dbReference type="Pfam" id="PF11734">
    <property type="entry name" value="TilS_C"/>
    <property type="match status" value="1"/>
</dbReference>
<dbReference type="InterPro" id="IPR012795">
    <property type="entry name" value="tRNA_Ile_lys_synt_N"/>
</dbReference>
<dbReference type="GO" id="GO:0005737">
    <property type="term" value="C:cytoplasm"/>
    <property type="evidence" value="ECO:0007669"/>
    <property type="project" value="UniProtKB-SubCell"/>
</dbReference>
<dbReference type="PANTHER" id="PTHR43033">
    <property type="entry name" value="TRNA(ILE)-LYSIDINE SYNTHASE-RELATED"/>
    <property type="match status" value="1"/>
</dbReference>
<comment type="similarity">
    <text evidence="8">Belongs to the tRNA(Ile)-lysidine synthase family.</text>
</comment>
<dbReference type="InterPro" id="IPR012094">
    <property type="entry name" value="tRNA_Ile_lys_synt"/>
</dbReference>
<gene>
    <name evidence="8" type="primary">tilS</name>
    <name evidence="10" type="ORF">XD73_1225</name>
</gene>
<dbReference type="NCBIfam" id="TIGR02432">
    <property type="entry name" value="lysidine_TilS_N"/>
    <property type="match status" value="1"/>
</dbReference>
<dbReference type="NCBIfam" id="TIGR02433">
    <property type="entry name" value="lysidine_TilS_C"/>
    <property type="match status" value="1"/>
</dbReference>
<dbReference type="InterPro" id="IPR011063">
    <property type="entry name" value="TilS/TtcA_N"/>
</dbReference>
<dbReference type="EC" id="6.3.4.19" evidence="8"/>
<dbReference type="GO" id="GO:0032267">
    <property type="term" value="F:tRNA(Ile)-lysidine synthase activity"/>
    <property type="evidence" value="ECO:0007669"/>
    <property type="project" value="UniProtKB-EC"/>
</dbReference>
<feature type="domain" description="Lysidine-tRNA(Ile) synthetase C-terminal" evidence="9">
    <location>
        <begin position="399"/>
        <end position="472"/>
    </location>
</feature>
<evidence type="ECO:0000256" key="3">
    <source>
        <dbReference type="ARBA" id="ARBA00022598"/>
    </source>
</evidence>
<reference evidence="10 11" key="1">
    <citation type="journal article" date="2015" name="MBio">
        <title>Genome-Resolved Metagenomic Analysis Reveals Roles for Candidate Phyla and Other Microbial Community Members in Biogeochemical Transformations in Oil Reservoirs.</title>
        <authorList>
            <person name="Hu P."/>
            <person name="Tom L."/>
            <person name="Singh A."/>
            <person name="Thomas B.C."/>
            <person name="Baker B.J."/>
            <person name="Piceno Y.M."/>
            <person name="Andersen G.L."/>
            <person name="Banfield J.F."/>
        </authorList>
    </citation>
    <scope>NUCLEOTIDE SEQUENCE [LARGE SCALE GENOMIC DNA]</scope>
    <source>
        <strain evidence="10">46_16</strain>
    </source>
</reference>
<dbReference type="SUPFAM" id="SSF82829">
    <property type="entry name" value="MesJ substrate recognition domain-like"/>
    <property type="match status" value="1"/>
</dbReference>
<name>A0A101FWS5_9CHLR</name>
<comment type="function">
    <text evidence="8">Ligates lysine onto the cytidine present at position 34 of the AUA codon-specific tRNA(Ile) that contains the anticodon CAU, in an ATP-dependent manner. Cytidine is converted to lysidine, thus changing the amino acid specificity of the tRNA from methionine to isoleucine.</text>
</comment>
<dbReference type="AlphaFoldDB" id="A0A101FWS5"/>
<dbReference type="CDD" id="cd01992">
    <property type="entry name" value="TilS_N"/>
    <property type="match status" value="1"/>
</dbReference>
<evidence type="ECO:0000256" key="5">
    <source>
        <dbReference type="ARBA" id="ARBA00022741"/>
    </source>
</evidence>
<keyword evidence="2 8" id="KW-0963">Cytoplasm</keyword>
<protein>
    <recommendedName>
        <fullName evidence="8">tRNA(Ile)-lysidine synthase</fullName>
        <ecNumber evidence="8">6.3.4.19</ecNumber>
    </recommendedName>
    <alternativeName>
        <fullName evidence="8">tRNA(Ile)-2-lysyl-cytidine synthase</fullName>
    </alternativeName>
    <alternativeName>
        <fullName evidence="8">tRNA(Ile)-lysidine synthetase</fullName>
    </alternativeName>
</protein>
<evidence type="ECO:0000256" key="8">
    <source>
        <dbReference type="HAMAP-Rule" id="MF_01161"/>
    </source>
</evidence>
<evidence type="ECO:0000256" key="4">
    <source>
        <dbReference type="ARBA" id="ARBA00022694"/>
    </source>
</evidence>
<dbReference type="Proteomes" id="UP000064249">
    <property type="component" value="Unassembled WGS sequence"/>
</dbReference>
<keyword evidence="6 8" id="KW-0067">ATP-binding</keyword>
<keyword evidence="5 8" id="KW-0547">Nucleotide-binding</keyword>
<evidence type="ECO:0000313" key="11">
    <source>
        <dbReference type="Proteomes" id="UP000064249"/>
    </source>
</evidence>
<dbReference type="Gene3D" id="3.40.50.620">
    <property type="entry name" value="HUPs"/>
    <property type="match status" value="1"/>
</dbReference>
<evidence type="ECO:0000313" key="10">
    <source>
        <dbReference type="EMBL" id="KUK45901.1"/>
    </source>
</evidence>
<evidence type="ECO:0000259" key="9">
    <source>
        <dbReference type="SMART" id="SM00977"/>
    </source>
</evidence>
<proteinExistence type="inferred from homology"/>
<evidence type="ECO:0000256" key="6">
    <source>
        <dbReference type="ARBA" id="ARBA00022840"/>
    </source>
</evidence>
<evidence type="ECO:0000256" key="1">
    <source>
        <dbReference type="ARBA" id="ARBA00004496"/>
    </source>
</evidence>
<organism evidence="10 11">
    <name type="scientific">Anaerolinea thermophila</name>
    <dbReference type="NCBI Taxonomy" id="167964"/>
    <lineage>
        <taxon>Bacteria</taxon>
        <taxon>Bacillati</taxon>
        <taxon>Chloroflexota</taxon>
        <taxon>Anaerolineae</taxon>
        <taxon>Anaerolineales</taxon>
        <taxon>Anaerolineaceae</taxon>
        <taxon>Anaerolinea</taxon>
    </lineage>
</organism>